<name>A0A286H0R3_9ACTN</name>
<reference evidence="8" key="1">
    <citation type="submission" date="2017-09" db="EMBL/GenBank/DDBJ databases">
        <authorList>
            <person name="Varghese N."/>
            <person name="Submissions S."/>
        </authorList>
    </citation>
    <scope>NUCLEOTIDE SEQUENCE [LARGE SCALE GENOMIC DNA]</scope>
    <source>
        <strain evidence="8">DSM 44270</strain>
    </source>
</reference>
<evidence type="ECO:0000256" key="5">
    <source>
        <dbReference type="SAM" id="Phobius"/>
    </source>
</evidence>
<evidence type="ECO:0000256" key="3">
    <source>
        <dbReference type="ARBA" id="ARBA00022989"/>
    </source>
</evidence>
<accession>A0A286H0R3</accession>
<dbReference type="EMBL" id="OCNK01000003">
    <property type="protein sequence ID" value="SOE00884.1"/>
    <property type="molecule type" value="Genomic_DNA"/>
</dbReference>
<dbReference type="RefSeq" id="WP_097184524.1">
    <property type="nucleotide sequence ID" value="NZ_OCNK01000003.1"/>
</dbReference>
<dbReference type="Proteomes" id="UP000219482">
    <property type="component" value="Unassembled WGS sequence"/>
</dbReference>
<gene>
    <name evidence="7" type="ORF">SAMN06272739_2837</name>
</gene>
<evidence type="ECO:0000259" key="6">
    <source>
        <dbReference type="Pfam" id="PF02656"/>
    </source>
</evidence>
<keyword evidence="8" id="KW-1185">Reference proteome</keyword>
<dbReference type="AlphaFoldDB" id="A0A286H0R3"/>
<dbReference type="GO" id="GO:0012505">
    <property type="term" value="C:endomembrane system"/>
    <property type="evidence" value="ECO:0007669"/>
    <property type="project" value="UniProtKB-SubCell"/>
</dbReference>
<dbReference type="InterPro" id="IPR003807">
    <property type="entry name" value="DUF202"/>
</dbReference>
<evidence type="ECO:0000256" key="4">
    <source>
        <dbReference type="ARBA" id="ARBA00023136"/>
    </source>
</evidence>
<feature type="domain" description="DUF202" evidence="6">
    <location>
        <begin position="7"/>
        <end position="73"/>
    </location>
</feature>
<sequence length="109" mass="10975">MTRAGPPGVAAERTDLAWQRTGLGILAVAGLIGHRAVDSDRPALLVAAGVTALFGLGVLGGLAPARARFVQRRRLEDGDVAARRSVAAVTAAVIAICLAAAVAVTVPVD</sequence>
<keyword evidence="3 5" id="KW-1133">Transmembrane helix</keyword>
<keyword evidence="4 5" id="KW-0472">Membrane</keyword>
<dbReference type="Pfam" id="PF02656">
    <property type="entry name" value="DUF202"/>
    <property type="match status" value="1"/>
</dbReference>
<evidence type="ECO:0000256" key="1">
    <source>
        <dbReference type="ARBA" id="ARBA00004127"/>
    </source>
</evidence>
<proteinExistence type="predicted"/>
<protein>
    <submittedName>
        <fullName evidence="7">Putative membrane protein</fullName>
    </submittedName>
</protein>
<feature type="transmembrane region" description="Helical" evidence="5">
    <location>
        <begin position="86"/>
        <end position="106"/>
    </location>
</feature>
<comment type="subcellular location">
    <subcellularLocation>
        <location evidence="1">Endomembrane system</location>
        <topology evidence="1">Multi-pass membrane protein</topology>
    </subcellularLocation>
</comment>
<evidence type="ECO:0000313" key="7">
    <source>
        <dbReference type="EMBL" id="SOE00884.1"/>
    </source>
</evidence>
<evidence type="ECO:0000313" key="8">
    <source>
        <dbReference type="Proteomes" id="UP000219482"/>
    </source>
</evidence>
<organism evidence="7 8">
    <name type="scientific">Blastococcus haudaquaticus</name>
    <dbReference type="NCBI Taxonomy" id="1938745"/>
    <lineage>
        <taxon>Bacteria</taxon>
        <taxon>Bacillati</taxon>
        <taxon>Actinomycetota</taxon>
        <taxon>Actinomycetes</taxon>
        <taxon>Geodermatophilales</taxon>
        <taxon>Geodermatophilaceae</taxon>
        <taxon>Blastococcus</taxon>
    </lineage>
</organism>
<evidence type="ECO:0000256" key="2">
    <source>
        <dbReference type="ARBA" id="ARBA00022692"/>
    </source>
</evidence>
<keyword evidence="2 5" id="KW-0812">Transmembrane</keyword>
<feature type="transmembrane region" description="Helical" evidence="5">
    <location>
        <begin position="43"/>
        <end position="65"/>
    </location>
</feature>